<gene>
    <name evidence="2" type="ORF">A2826_02665</name>
</gene>
<reference evidence="2 3" key="1">
    <citation type="journal article" date="2016" name="Nat. Commun.">
        <title>Thousands of microbial genomes shed light on interconnected biogeochemical processes in an aquifer system.</title>
        <authorList>
            <person name="Anantharaman K."/>
            <person name="Brown C.T."/>
            <person name="Hug L.A."/>
            <person name="Sharon I."/>
            <person name="Castelle C.J."/>
            <person name="Probst A.J."/>
            <person name="Thomas B.C."/>
            <person name="Singh A."/>
            <person name="Wilkins M.J."/>
            <person name="Karaoz U."/>
            <person name="Brodie E.L."/>
            <person name="Williams K.H."/>
            <person name="Hubbard S.S."/>
            <person name="Banfield J.F."/>
        </authorList>
    </citation>
    <scope>NUCLEOTIDE SEQUENCE [LARGE SCALE GENOMIC DNA]</scope>
</reference>
<organism evidence="2 3">
    <name type="scientific">Candidatus Doudnabacteria bacterium RIFCSPHIGHO2_01_FULL_43_23</name>
    <dbReference type="NCBI Taxonomy" id="1817822"/>
    <lineage>
        <taxon>Bacteria</taxon>
        <taxon>Candidatus Doudnaibacteriota</taxon>
    </lineage>
</organism>
<feature type="region of interest" description="Disordered" evidence="1">
    <location>
        <begin position="1"/>
        <end position="30"/>
    </location>
</feature>
<protein>
    <submittedName>
        <fullName evidence="2">Uncharacterized protein</fullName>
    </submittedName>
</protein>
<evidence type="ECO:0000256" key="1">
    <source>
        <dbReference type="SAM" id="MobiDB-lite"/>
    </source>
</evidence>
<proteinExistence type="predicted"/>
<accession>A0A1F5NSH6</accession>
<dbReference type="EMBL" id="MFEI01000026">
    <property type="protein sequence ID" value="OGE80588.1"/>
    <property type="molecule type" value="Genomic_DNA"/>
</dbReference>
<dbReference type="Proteomes" id="UP000177912">
    <property type="component" value="Unassembled WGS sequence"/>
</dbReference>
<evidence type="ECO:0000313" key="3">
    <source>
        <dbReference type="Proteomes" id="UP000177912"/>
    </source>
</evidence>
<dbReference type="Pfam" id="PF13376">
    <property type="entry name" value="OmdA"/>
    <property type="match status" value="2"/>
</dbReference>
<feature type="compositionally biased region" description="Basic and acidic residues" evidence="1">
    <location>
        <begin position="8"/>
        <end position="24"/>
    </location>
</feature>
<name>A0A1F5NSH6_9BACT</name>
<evidence type="ECO:0000313" key="2">
    <source>
        <dbReference type="EMBL" id="OGE80588.1"/>
    </source>
</evidence>
<dbReference type="AlphaFoldDB" id="A0A1F5NSH6"/>
<dbReference type="STRING" id="1817822.A2826_02665"/>
<sequence length="156" mass="17632">MVKSTVQKSRENMNMKMSKPKEPEPGVPSDLRRALTATPRVVAIWKDLTPIARRDFISWIDGAKKPETHKRRIEKACSMLVAGKRRPCCYAIVPMNLYKALTATPAAKATWKDLTPIARRDFIGWIDKVQEPDTRAGRIEKVCVMLSSGKRRPSGK</sequence>
<comment type="caution">
    <text evidence="2">The sequence shown here is derived from an EMBL/GenBank/DDBJ whole genome shotgun (WGS) entry which is preliminary data.</text>
</comment>